<evidence type="ECO:0008006" key="4">
    <source>
        <dbReference type="Google" id="ProtNLM"/>
    </source>
</evidence>
<gene>
    <name evidence="2" type="ORF">B0187_09955</name>
</gene>
<organism evidence="2 3">
    <name type="scientific">Haemophilus paracuniculus</name>
    <dbReference type="NCBI Taxonomy" id="734"/>
    <lineage>
        <taxon>Bacteria</taxon>
        <taxon>Pseudomonadati</taxon>
        <taxon>Pseudomonadota</taxon>
        <taxon>Gammaproteobacteria</taxon>
        <taxon>Pasteurellales</taxon>
        <taxon>Pasteurellaceae</taxon>
        <taxon>Haemophilus</taxon>
    </lineage>
</organism>
<dbReference type="EMBL" id="MUYA01000021">
    <property type="protein sequence ID" value="OOR97187.1"/>
    <property type="molecule type" value="Genomic_DNA"/>
</dbReference>
<sequence>MKLFIKSLFIGSILTLLTACSSGKKEWTRLNDAEVDQKSYAIAYGATAQTYADRVNETYDIPTFVNGVNDWYQNKVTLPIEQIRASTLNRMLDHKVYAYNSGVIYAADLQAKFNYLDPNCWGLVQPASMTQGIQDAMNDIQKNKVRDDEYIKNGVEQILQLCVKTMTDSEKAENAKPAKAKKAKSKVKAKK</sequence>
<dbReference type="OrthoDB" id="5686057at2"/>
<name>A0A1T0AMP1_9PAST</name>
<feature type="compositionally biased region" description="Basic residues" evidence="1">
    <location>
        <begin position="178"/>
        <end position="191"/>
    </location>
</feature>
<dbReference type="AlphaFoldDB" id="A0A1T0AMP1"/>
<dbReference type="PROSITE" id="PS51257">
    <property type="entry name" value="PROKAR_LIPOPROTEIN"/>
    <property type="match status" value="1"/>
</dbReference>
<proteinExistence type="predicted"/>
<evidence type="ECO:0000313" key="2">
    <source>
        <dbReference type="EMBL" id="OOR97187.1"/>
    </source>
</evidence>
<protein>
    <recommendedName>
        <fullName evidence="4">Domain amino terminal to FKBP-type peptidyl-prolyl isomerase</fullName>
    </recommendedName>
</protein>
<keyword evidence="3" id="KW-1185">Reference proteome</keyword>
<dbReference type="Proteomes" id="UP000190867">
    <property type="component" value="Unassembled WGS sequence"/>
</dbReference>
<accession>A0A1T0AMP1</accession>
<comment type="caution">
    <text evidence="2">The sequence shown here is derived from an EMBL/GenBank/DDBJ whole genome shotgun (WGS) entry which is preliminary data.</text>
</comment>
<reference evidence="2 3" key="1">
    <citation type="submission" date="2017-02" db="EMBL/GenBank/DDBJ databases">
        <title>Draft genome sequence of Haemophilus paracuniculus CCUG 43573 type strain.</title>
        <authorList>
            <person name="Engstrom-Jakobsson H."/>
            <person name="Salva-Serra F."/>
            <person name="Thorell K."/>
            <person name="Gonzales-Siles L."/>
            <person name="Karlsson R."/>
            <person name="Boulund F."/>
            <person name="Engstrand L."/>
            <person name="Kristiansson E."/>
            <person name="Moore E."/>
        </authorList>
    </citation>
    <scope>NUCLEOTIDE SEQUENCE [LARGE SCALE GENOMIC DNA]</scope>
    <source>
        <strain evidence="2 3">CCUG 43573</strain>
    </source>
</reference>
<evidence type="ECO:0000256" key="1">
    <source>
        <dbReference type="SAM" id="MobiDB-lite"/>
    </source>
</evidence>
<evidence type="ECO:0000313" key="3">
    <source>
        <dbReference type="Proteomes" id="UP000190867"/>
    </source>
</evidence>
<feature type="region of interest" description="Disordered" evidence="1">
    <location>
        <begin position="168"/>
        <end position="191"/>
    </location>
</feature>
<dbReference type="RefSeq" id="WP_078237697.1">
    <property type="nucleotide sequence ID" value="NZ_MUYA01000021.1"/>
</dbReference>